<evidence type="ECO:0000313" key="3">
    <source>
        <dbReference type="Proteomes" id="UP000180252"/>
    </source>
</evidence>
<reference evidence="3" key="1">
    <citation type="submission" date="2016-09" db="EMBL/GenBank/DDBJ databases">
        <authorList>
            <person name="Chen S."/>
            <person name="Walker E."/>
        </authorList>
    </citation>
    <scope>NUCLEOTIDE SEQUENCE [LARGE SCALE GENOMIC DNA]</scope>
    <source>
        <strain evidence="3">MSU</strain>
    </source>
</reference>
<evidence type="ECO:0000256" key="1">
    <source>
        <dbReference type="SAM" id="Phobius"/>
    </source>
</evidence>
<sequence>MKLLDTKPHFYWFLTNLAKTQRREVFVFLALFLLKTHTLAPIAVEILLIFPLKSKRLQRIAG</sequence>
<keyword evidence="1" id="KW-0472">Membrane</keyword>
<name>A0A1S1J2F4_9FLAO</name>
<comment type="caution">
    <text evidence="2">The sequence shown here is derived from an EMBL/GenBank/DDBJ whole genome shotgun (WGS) entry which is preliminary data.</text>
</comment>
<dbReference type="AlphaFoldDB" id="A0A1S1J2F4"/>
<organism evidence="2 3">
    <name type="scientific">Flavobacterium tructae</name>
    <dbReference type="NCBI Taxonomy" id="1114873"/>
    <lineage>
        <taxon>Bacteria</taxon>
        <taxon>Pseudomonadati</taxon>
        <taxon>Bacteroidota</taxon>
        <taxon>Flavobacteriia</taxon>
        <taxon>Flavobacteriales</taxon>
        <taxon>Flavobacteriaceae</taxon>
        <taxon>Flavobacterium</taxon>
    </lineage>
</organism>
<gene>
    <name evidence="2" type="ORF">BHE19_08670</name>
</gene>
<proteinExistence type="predicted"/>
<dbReference type="Proteomes" id="UP000180252">
    <property type="component" value="Unassembled WGS sequence"/>
</dbReference>
<dbReference type="EMBL" id="MIKE01000023">
    <property type="protein sequence ID" value="OHT44792.1"/>
    <property type="molecule type" value="Genomic_DNA"/>
</dbReference>
<evidence type="ECO:0000313" key="2">
    <source>
        <dbReference type="EMBL" id="OHT44792.1"/>
    </source>
</evidence>
<protein>
    <submittedName>
        <fullName evidence="2">Uncharacterized protein</fullName>
    </submittedName>
</protein>
<feature type="transmembrane region" description="Helical" evidence="1">
    <location>
        <begin position="25"/>
        <end position="50"/>
    </location>
</feature>
<keyword evidence="1" id="KW-0812">Transmembrane</keyword>
<keyword evidence="1" id="KW-1133">Transmembrane helix</keyword>
<accession>A0A1S1J2F4</accession>